<feature type="compositionally biased region" description="Low complexity" evidence="6">
    <location>
        <begin position="168"/>
        <end position="181"/>
    </location>
</feature>
<dbReference type="EMBL" id="MCGT01000036">
    <property type="protein sequence ID" value="ORX46713.1"/>
    <property type="molecule type" value="Genomic_DNA"/>
</dbReference>
<keyword evidence="9" id="KW-1185">Reference proteome</keyword>
<keyword evidence="4" id="KW-0804">Transcription</keyword>
<feature type="region of interest" description="Disordered" evidence="6">
    <location>
        <begin position="154"/>
        <end position="190"/>
    </location>
</feature>
<dbReference type="GO" id="GO:0005634">
    <property type="term" value="C:nucleus"/>
    <property type="evidence" value="ECO:0007669"/>
    <property type="project" value="UniProtKB-SubCell"/>
</dbReference>
<dbReference type="InterPro" id="IPR036576">
    <property type="entry name" value="WRKY_dom_sf"/>
</dbReference>
<dbReference type="AlphaFoldDB" id="A0A1X2G6W3"/>
<dbReference type="SUPFAM" id="SSF118290">
    <property type="entry name" value="WRKY DNA-binding domain"/>
    <property type="match status" value="1"/>
</dbReference>
<dbReference type="Pfam" id="PF03106">
    <property type="entry name" value="WRKY"/>
    <property type="match status" value="1"/>
</dbReference>
<evidence type="ECO:0000256" key="2">
    <source>
        <dbReference type="ARBA" id="ARBA00023015"/>
    </source>
</evidence>
<dbReference type="PROSITE" id="PS50811">
    <property type="entry name" value="WRKY"/>
    <property type="match status" value="1"/>
</dbReference>
<comment type="caution">
    <text evidence="8">The sequence shown here is derived from an EMBL/GenBank/DDBJ whole genome shotgun (WGS) entry which is preliminary data.</text>
</comment>
<evidence type="ECO:0000256" key="5">
    <source>
        <dbReference type="ARBA" id="ARBA00023242"/>
    </source>
</evidence>
<comment type="subcellular location">
    <subcellularLocation>
        <location evidence="1">Nucleus</location>
    </subcellularLocation>
</comment>
<evidence type="ECO:0000313" key="9">
    <source>
        <dbReference type="Proteomes" id="UP000242146"/>
    </source>
</evidence>
<organism evidence="8 9">
    <name type="scientific">Hesseltinella vesiculosa</name>
    <dbReference type="NCBI Taxonomy" id="101127"/>
    <lineage>
        <taxon>Eukaryota</taxon>
        <taxon>Fungi</taxon>
        <taxon>Fungi incertae sedis</taxon>
        <taxon>Mucoromycota</taxon>
        <taxon>Mucoromycotina</taxon>
        <taxon>Mucoromycetes</taxon>
        <taxon>Mucorales</taxon>
        <taxon>Cunninghamellaceae</taxon>
        <taxon>Hesseltinella</taxon>
    </lineage>
</organism>
<proteinExistence type="predicted"/>
<evidence type="ECO:0000256" key="6">
    <source>
        <dbReference type="SAM" id="MobiDB-lite"/>
    </source>
</evidence>
<reference evidence="8 9" key="1">
    <citation type="submission" date="2016-07" db="EMBL/GenBank/DDBJ databases">
        <title>Pervasive Adenine N6-methylation of Active Genes in Fungi.</title>
        <authorList>
            <consortium name="DOE Joint Genome Institute"/>
            <person name="Mondo S.J."/>
            <person name="Dannebaum R.O."/>
            <person name="Kuo R.C."/>
            <person name="Labutti K."/>
            <person name="Haridas S."/>
            <person name="Kuo A."/>
            <person name="Salamov A."/>
            <person name="Ahrendt S.R."/>
            <person name="Lipzen A."/>
            <person name="Sullivan W."/>
            <person name="Andreopoulos W.B."/>
            <person name="Clum A."/>
            <person name="Lindquist E."/>
            <person name="Daum C."/>
            <person name="Ramamoorthy G.K."/>
            <person name="Gryganskyi A."/>
            <person name="Culley D."/>
            <person name="Magnuson J.K."/>
            <person name="James T.Y."/>
            <person name="O'Malley M.A."/>
            <person name="Stajich J.E."/>
            <person name="Spatafora J.W."/>
            <person name="Visel A."/>
            <person name="Grigoriev I.V."/>
        </authorList>
    </citation>
    <scope>NUCLEOTIDE SEQUENCE [LARGE SCALE GENOMIC DNA]</scope>
    <source>
        <strain evidence="8 9">NRRL 3301</strain>
    </source>
</reference>
<keyword evidence="2" id="KW-0805">Transcription regulation</keyword>
<keyword evidence="5" id="KW-0539">Nucleus</keyword>
<dbReference type="GO" id="GO:0003700">
    <property type="term" value="F:DNA-binding transcription factor activity"/>
    <property type="evidence" value="ECO:0007669"/>
    <property type="project" value="InterPro"/>
</dbReference>
<feature type="domain" description="WRKY" evidence="7">
    <location>
        <begin position="284"/>
        <end position="342"/>
    </location>
</feature>
<accession>A0A1X2G6W3</accession>
<evidence type="ECO:0000256" key="4">
    <source>
        <dbReference type="ARBA" id="ARBA00023163"/>
    </source>
</evidence>
<dbReference type="OrthoDB" id="2362414at2759"/>
<keyword evidence="3" id="KW-0238">DNA-binding</keyword>
<dbReference type="Gene3D" id="2.20.25.80">
    <property type="entry name" value="WRKY domain"/>
    <property type="match status" value="1"/>
</dbReference>
<evidence type="ECO:0000256" key="1">
    <source>
        <dbReference type="ARBA" id="ARBA00004123"/>
    </source>
</evidence>
<feature type="compositionally biased region" description="Polar residues" evidence="6">
    <location>
        <begin position="156"/>
        <end position="167"/>
    </location>
</feature>
<sequence length="350" mass="39350">MTDLPTCPKNPSQGIPLYHHEQVPFTLVQSSRPSNAAPRSSTNVSSPPMSYELQDLLVHYHSQPDLLRLILSSKLEEDKRRAEEAKLRSRELDLLLLQQQQQLMPSLTNSPSSSTSTHSTHAYSSLFTSKLDNPPASLQPQDTSAFDVSLQKHFQPATQPQPTESNFSTLSSPPLTSSDDPLYSRHVPSSSSSFVAKDESYVVPSDASDFLPSAPSRPSNLNVYSHAPPYTPTTRPIQHTSMDNEPFTSTLRYDPYAYPTRPRRRREMQAITKIVETREYPYVDGYNWRNNGNTIQKKTGNKSVYYKCANSIKGCTVNKTLTWRGSGEYIIKYRGEHLPDCAQAQRVAQP</sequence>
<evidence type="ECO:0000256" key="3">
    <source>
        <dbReference type="ARBA" id="ARBA00023125"/>
    </source>
</evidence>
<evidence type="ECO:0000313" key="8">
    <source>
        <dbReference type="EMBL" id="ORX46713.1"/>
    </source>
</evidence>
<dbReference type="InterPro" id="IPR003657">
    <property type="entry name" value="WRKY_dom"/>
</dbReference>
<evidence type="ECO:0000259" key="7">
    <source>
        <dbReference type="PROSITE" id="PS50811"/>
    </source>
</evidence>
<dbReference type="SMART" id="SM00774">
    <property type="entry name" value="WRKY"/>
    <property type="match status" value="1"/>
</dbReference>
<name>A0A1X2G6W3_9FUNG</name>
<dbReference type="Proteomes" id="UP000242146">
    <property type="component" value="Unassembled WGS sequence"/>
</dbReference>
<protein>
    <recommendedName>
        <fullName evidence="7">WRKY domain-containing protein</fullName>
    </recommendedName>
</protein>
<dbReference type="GO" id="GO:0043565">
    <property type="term" value="F:sequence-specific DNA binding"/>
    <property type="evidence" value="ECO:0007669"/>
    <property type="project" value="InterPro"/>
</dbReference>
<gene>
    <name evidence="8" type="ORF">DM01DRAFT_1339373</name>
</gene>